<evidence type="ECO:0000256" key="1">
    <source>
        <dbReference type="SAM" id="MobiDB-lite"/>
    </source>
</evidence>
<proteinExistence type="predicted"/>
<comment type="caution">
    <text evidence="3">The sequence shown here is derived from an EMBL/GenBank/DDBJ whole genome shotgun (WGS) entry which is preliminary data.</text>
</comment>
<dbReference type="EMBL" id="SMLD01000007">
    <property type="protein sequence ID" value="TDE58889.1"/>
    <property type="molecule type" value="Genomic_DNA"/>
</dbReference>
<dbReference type="Proteomes" id="UP000295136">
    <property type="component" value="Unassembled WGS sequence"/>
</dbReference>
<dbReference type="InterPro" id="IPR002513">
    <property type="entry name" value="Tn3_Tnp_DDE_dom"/>
</dbReference>
<dbReference type="RefSeq" id="WP_132628402.1">
    <property type="nucleotide sequence ID" value="NZ_SMLD01000007.1"/>
</dbReference>
<feature type="domain" description="Tn3 transposase DDE" evidence="2">
    <location>
        <begin position="1"/>
        <end position="104"/>
    </location>
</feature>
<gene>
    <name evidence="3" type="ORF">E1295_04640</name>
</gene>
<dbReference type="AlphaFoldDB" id="A0A4R5FVZ4"/>
<evidence type="ECO:0000313" key="4">
    <source>
        <dbReference type="Proteomes" id="UP000295136"/>
    </source>
</evidence>
<reference evidence="3 4" key="1">
    <citation type="submission" date="2019-03" db="EMBL/GenBank/DDBJ databases">
        <title>Draft genome sequences of novel Actinobacteria.</title>
        <authorList>
            <person name="Sahin N."/>
            <person name="Ay H."/>
            <person name="Saygin H."/>
        </authorList>
    </citation>
    <scope>NUCLEOTIDE SEQUENCE [LARGE SCALE GENOMIC DNA]</scope>
    <source>
        <strain evidence="3 4">6K102</strain>
    </source>
</reference>
<evidence type="ECO:0000259" key="2">
    <source>
        <dbReference type="Pfam" id="PF01526"/>
    </source>
</evidence>
<organism evidence="3 4">
    <name type="scientific">Nonomuraea mesophila</name>
    <dbReference type="NCBI Taxonomy" id="2530382"/>
    <lineage>
        <taxon>Bacteria</taxon>
        <taxon>Bacillati</taxon>
        <taxon>Actinomycetota</taxon>
        <taxon>Actinomycetes</taxon>
        <taxon>Streptosporangiales</taxon>
        <taxon>Streptosporangiaceae</taxon>
        <taxon>Nonomuraea</taxon>
    </lineage>
</organism>
<dbReference type="GO" id="GO:0006313">
    <property type="term" value="P:DNA transposition"/>
    <property type="evidence" value="ECO:0007669"/>
    <property type="project" value="InterPro"/>
</dbReference>
<feature type="region of interest" description="Disordered" evidence="1">
    <location>
        <begin position="106"/>
        <end position="127"/>
    </location>
</feature>
<accession>A0A4R5FVZ4</accession>
<dbReference type="GO" id="GO:0004803">
    <property type="term" value="F:transposase activity"/>
    <property type="evidence" value="ECO:0007669"/>
    <property type="project" value="InterPro"/>
</dbReference>
<dbReference type="Pfam" id="PF01526">
    <property type="entry name" value="DDE_Tnp_Tn3"/>
    <property type="match status" value="1"/>
</dbReference>
<name>A0A4R5FVZ4_9ACTN</name>
<sequence length="164" mass="17680">MVFGLLVICGYQFAPRIADIGDAQMCRLDLVDVGLAGQPVAKAATATGTSTTWACKINVRAIRHHRADMLHVAGSLVTNQVRAYNLLRMRSADGRLTGLGAAFARKDFPPDPQSPGAPEIQPRHLPRRAFCTAPRTRPARPSRFRRLRGARVTAPSVVVQASGG</sequence>
<keyword evidence="4" id="KW-1185">Reference proteome</keyword>
<evidence type="ECO:0000313" key="3">
    <source>
        <dbReference type="EMBL" id="TDE58889.1"/>
    </source>
</evidence>
<protein>
    <recommendedName>
        <fullName evidence="2">Tn3 transposase DDE domain-containing protein</fullName>
    </recommendedName>
</protein>